<feature type="region of interest" description="Disordered" evidence="1">
    <location>
        <begin position="125"/>
        <end position="149"/>
    </location>
</feature>
<gene>
    <name evidence="2" type="ORF">psal_cds_1157</name>
</gene>
<dbReference type="EMBL" id="KC977571">
    <property type="protein sequence ID" value="ATE82289.1"/>
    <property type="molecule type" value="Genomic_DNA"/>
</dbReference>
<feature type="region of interest" description="Disordered" evidence="1">
    <location>
        <begin position="1"/>
        <end position="24"/>
    </location>
</feature>
<dbReference type="PANTHER" id="PTHR46586">
    <property type="entry name" value="ANKYRIN REPEAT-CONTAINING PROTEIN"/>
    <property type="match status" value="1"/>
</dbReference>
<dbReference type="RefSeq" id="YP_009430128.1">
    <property type="nucleotide sequence ID" value="NC_022098.1"/>
</dbReference>
<dbReference type="PANTHER" id="PTHR46586:SF3">
    <property type="entry name" value="ANKYRIN REPEAT-CONTAINING PROTEIN"/>
    <property type="match status" value="1"/>
</dbReference>
<evidence type="ECO:0000256" key="1">
    <source>
        <dbReference type="SAM" id="MobiDB-lite"/>
    </source>
</evidence>
<protein>
    <recommendedName>
        <fullName evidence="4">F-box incomplete domain containing protein</fullName>
    </recommendedName>
</protein>
<dbReference type="GeneID" id="34568379"/>
<organism evidence="2 3">
    <name type="scientific">Pandoravirus salinus</name>
    <dbReference type="NCBI Taxonomy" id="1349410"/>
    <lineage>
        <taxon>Viruses</taxon>
        <taxon>Pandoravirus</taxon>
    </lineage>
</organism>
<evidence type="ECO:0000313" key="3">
    <source>
        <dbReference type="Proteomes" id="UP000204584"/>
    </source>
</evidence>
<dbReference type="KEGG" id="vg:34568379"/>
<keyword evidence="3" id="KW-1185">Reference proteome</keyword>
<dbReference type="Proteomes" id="UP000204584">
    <property type="component" value="Segment"/>
</dbReference>
<reference evidence="2 3" key="1">
    <citation type="journal article" date="2013" name="Science">
        <title>Pandoraviruses: amoeba viruses with genomes up to 2.5 Mb reaching that of parasitic eukaryotes.</title>
        <authorList>
            <person name="Philippe N."/>
            <person name="Legendre M."/>
            <person name="Doutre G."/>
            <person name="Coute Y."/>
            <person name="Poirot O."/>
            <person name="Lescot M."/>
            <person name="Arslan D."/>
            <person name="Seltzer V."/>
            <person name="Bertaux L."/>
            <person name="Bruley C."/>
            <person name="Garin J."/>
            <person name="Claverie J.M."/>
            <person name="Abergel C."/>
        </authorList>
    </citation>
    <scope>NUCLEOTIDE SEQUENCE [LARGE SCALE GENOMIC DNA]</scope>
</reference>
<name>A0A291AU22_9VIRU</name>
<dbReference type="InterPro" id="IPR052050">
    <property type="entry name" value="SecEffector_AnkRepeat"/>
</dbReference>
<sequence>MDIADADGGAPVAPETSTGPGLGDIPPEIVDKIIAYIDRPCDLLALRRASSIFAGADPAAAAIKWGAQRMHLLLAAGAPHDIFIAALAVRNRPLCRTAIYHAVRGRRLAVVRAVLEHIGAVDPCEREDTDDGTVPLPNPPPSSPHERDKTKVAAMTLAVADGLLDIARYIYTKSWYVRSHVGSSALAERAATSGRLDAFIFVHDIYARKHADGCHCDAEVGYQAWLAPTPDIERWMRDTCCRGVIEFDACHVAHAIRRGHLSMLGHMAAVGRSRIDEMEGDVAICSAIADAAGGGRWDSIEAAIDLGLCTSLTLILVGAANTDRVDVMERALGGDGLCAERLPRADRDGVRAAVFTATTAGNVGALSWLLKKFGYDLADAPLMWAALAAEAMDVVKFMEPLLRAPFPWADALLSAVRDGCLCAVRYIVEQKRVPMTSFAITTVAAREPCDNMLDYLCETCPIDQLQAAVDVMAAVESNNYGPAVRGLKRRLPQLCTANVVAAQTDTALTIGLDCKHVFVESCACARCTTEAPLCTTGCIAGGDDDDGDGAREPAAKKRRTDADLAAVEGDSGAHLAHLHLPAGAVGQQRQHP</sequence>
<accession>A0A291AU22</accession>
<evidence type="ECO:0000313" key="2">
    <source>
        <dbReference type="EMBL" id="ATE82289.1"/>
    </source>
</evidence>
<evidence type="ECO:0008006" key="4">
    <source>
        <dbReference type="Google" id="ProtNLM"/>
    </source>
</evidence>
<proteinExistence type="predicted"/>